<organism evidence="3 4">
    <name type="scientific">Arthrobacter methylotrophus</name>
    <dbReference type="NCBI Taxonomy" id="121291"/>
    <lineage>
        <taxon>Bacteria</taxon>
        <taxon>Bacillati</taxon>
        <taxon>Actinomycetota</taxon>
        <taxon>Actinomycetes</taxon>
        <taxon>Micrococcales</taxon>
        <taxon>Micrococcaceae</taxon>
        <taxon>Arthrobacter</taxon>
    </lineage>
</organism>
<feature type="transmembrane region" description="Helical" evidence="2">
    <location>
        <begin position="73"/>
        <end position="93"/>
    </location>
</feature>
<evidence type="ECO:0000313" key="3">
    <source>
        <dbReference type="EMBL" id="MFB9716391.1"/>
    </source>
</evidence>
<keyword evidence="2" id="KW-1133">Transmembrane helix</keyword>
<keyword evidence="4" id="KW-1185">Reference proteome</keyword>
<comment type="caution">
    <text evidence="3">The sequence shown here is derived from an EMBL/GenBank/DDBJ whole genome shotgun (WGS) entry which is preliminary data.</text>
</comment>
<keyword evidence="2" id="KW-0812">Transmembrane</keyword>
<evidence type="ECO:0000256" key="1">
    <source>
        <dbReference type="SAM" id="MobiDB-lite"/>
    </source>
</evidence>
<keyword evidence="2" id="KW-0472">Membrane</keyword>
<accession>A0ABV5UW27</accession>
<reference evidence="3 4" key="1">
    <citation type="submission" date="2024-09" db="EMBL/GenBank/DDBJ databases">
        <authorList>
            <person name="Sun Q."/>
            <person name="Mori K."/>
        </authorList>
    </citation>
    <scope>NUCLEOTIDE SEQUENCE [LARGE SCALE GENOMIC DNA]</scope>
    <source>
        <strain evidence="3 4">JCM 13519</strain>
    </source>
</reference>
<name>A0ABV5UW27_9MICC</name>
<dbReference type="Pfam" id="PF05675">
    <property type="entry name" value="DUF817"/>
    <property type="match status" value="1"/>
</dbReference>
<feature type="transmembrane region" description="Helical" evidence="2">
    <location>
        <begin position="41"/>
        <end position="61"/>
    </location>
</feature>
<evidence type="ECO:0000313" key="4">
    <source>
        <dbReference type="Proteomes" id="UP001589536"/>
    </source>
</evidence>
<gene>
    <name evidence="3" type="ORF">ACFFPI_20030</name>
</gene>
<dbReference type="InterPro" id="IPR008535">
    <property type="entry name" value="DUF817"/>
</dbReference>
<protein>
    <submittedName>
        <fullName evidence="3">DUF817 family protein</fullName>
    </submittedName>
</protein>
<dbReference type="EMBL" id="JBHMBH010000050">
    <property type="protein sequence ID" value="MFB9716391.1"/>
    <property type="molecule type" value="Genomic_DNA"/>
</dbReference>
<evidence type="ECO:0000256" key="2">
    <source>
        <dbReference type="SAM" id="Phobius"/>
    </source>
</evidence>
<feature type="region of interest" description="Disordered" evidence="1">
    <location>
        <begin position="127"/>
        <end position="173"/>
    </location>
</feature>
<proteinExistence type="predicted"/>
<sequence>MRELTAIEELIDGSAARFVGHSPAQGLRSRLTEFTVFGLKQAWACVFGASLLAVIFAAHLWYPADAALARNDFMTIAAVVIQIVMVATKPVRYVLSGVSASAPDAAAPVVPAGWLALGVVGTLRGRRNAAGSSEPSGEPAPFPRVRRRPAFSHGEIEQNSQGFRGFSTPDRQS</sequence>
<dbReference type="RefSeq" id="WP_345033278.1">
    <property type="nucleotide sequence ID" value="NZ_BAABED010000001.1"/>
</dbReference>
<dbReference type="Proteomes" id="UP001589536">
    <property type="component" value="Unassembled WGS sequence"/>
</dbReference>